<evidence type="ECO:0000313" key="6">
    <source>
        <dbReference type="EMBL" id="EDO62555.1"/>
    </source>
</evidence>
<feature type="domain" description="Fe-containing alcohol dehydrogenase-like C-terminal" evidence="5">
    <location>
        <begin position="187"/>
        <end position="376"/>
    </location>
</feature>
<evidence type="ECO:0000259" key="5">
    <source>
        <dbReference type="Pfam" id="PF25137"/>
    </source>
</evidence>
<keyword evidence="9" id="KW-1185">Reference proteome</keyword>
<evidence type="ECO:0000256" key="3">
    <source>
        <dbReference type="ARBA" id="ARBA00023027"/>
    </source>
</evidence>
<reference evidence="7 9" key="3">
    <citation type="submission" date="2017-07" db="EMBL/GenBank/DDBJ databases">
        <title>Prevalence of linear plasmids in Cutibacterium (Propionibacterium) acnes isolates obtained from prostatic tissue.</title>
        <authorList>
            <person name="Davidsson S."/>
            <person name="Carlsson J."/>
            <person name="Molling P."/>
            <person name="Andren O."/>
            <person name="Andersson S.-O."/>
            <person name="Brzuszkiewicz E."/>
            <person name="Poehlein A."/>
            <person name="Al-Zeer M."/>
            <person name="Brinkmann V."/>
            <person name="Scavenius C."/>
            <person name="Nazipi S."/>
            <person name="Soderquist B."/>
            <person name="Bruggemann H."/>
        </authorList>
    </citation>
    <scope>NUCLEOTIDE SEQUENCE [LARGE SCALE GENOMIC DNA]</scope>
    <source>
        <strain evidence="7 9">DSM 753</strain>
    </source>
</reference>
<reference evidence="6 8" key="1">
    <citation type="submission" date="2007-08" db="EMBL/GenBank/DDBJ databases">
        <title>Draft genome sequence of Clostridium leptum (DSM 753).</title>
        <authorList>
            <person name="Sudarsanam P."/>
            <person name="Ley R."/>
            <person name="Guruge J."/>
            <person name="Turnbaugh P.J."/>
            <person name="Mahowald M."/>
            <person name="Liep D."/>
            <person name="Gordon J."/>
        </authorList>
    </citation>
    <scope>NUCLEOTIDE SEQUENCE [LARGE SCALE GENOMIC DNA]</scope>
    <source>
        <strain evidence="6 8">DSM 753</strain>
    </source>
</reference>
<dbReference type="InterPro" id="IPR001670">
    <property type="entry name" value="ADH_Fe/GldA"/>
</dbReference>
<comment type="caution">
    <text evidence="6">The sequence shown here is derived from an EMBL/GenBank/DDBJ whole genome shotgun (WGS) entry which is preliminary data.</text>
</comment>
<dbReference type="Pfam" id="PF00465">
    <property type="entry name" value="Fe-ADH"/>
    <property type="match status" value="1"/>
</dbReference>
<dbReference type="Pfam" id="PF25137">
    <property type="entry name" value="ADH_Fe_C"/>
    <property type="match status" value="1"/>
</dbReference>
<gene>
    <name evidence="7" type="ORF">CH238_09810</name>
    <name evidence="6" type="ORF">CLOLEP_00677</name>
</gene>
<dbReference type="InterPro" id="IPR039697">
    <property type="entry name" value="Alcohol_dehydrogenase_Fe"/>
</dbReference>
<dbReference type="SUPFAM" id="SSF56796">
    <property type="entry name" value="Dehydroquinate synthase-like"/>
    <property type="match status" value="1"/>
</dbReference>
<evidence type="ECO:0000313" key="8">
    <source>
        <dbReference type="Proteomes" id="UP000003490"/>
    </source>
</evidence>
<dbReference type="Gene3D" id="1.20.1090.10">
    <property type="entry name" value="Dehydroquinate synthase-like - alpha domain"/>
    <property type="match status" value="1"/>
</dbReference>
<sequence length="386" mass="41936">MNFSYEQTTKIVFGRGKIDSIGEIASQYGKNVLLVTESVNSPLALLYERVKGLLQQAGLTVHHYDGVVPNPTTESVDAGTQMARSEKVDAVIGIGGGSSMDTAKAVAMAAINEGRAWDYLFFKKQPEKTLPCIAVTTTSGTGSQVTQVAVMTETATQTKSAVFNNLIYPRVAIVDPDLMVTVPRHTTASTGFDAFCHCFESYINVNGSAYTDIIALEGIRMVAKYLRRVVKDGQDLEAREGMAWADTCGGLAIANAGVTLPHGVGMTISGHCPQIMHGESLALTYPSFMRLTYPAAVEKFATVGRILNPELSGLSDEEAAKRCCEEVDQLLKDIGMWLNFESFSVDEATIRRIADRSHDLPDYKANPVIADIDEIYRELMEALARS</sequence>
<accession>A7VQ50</accession>
<dbReference type="OrthoDB" id="9804734at2"/>
<dbReference type="PANTHER" id="PTHR11496">
    <property type="entry name" value="ALCOHOL DEHYDROGENASE"/>
    <property type="match status" value="1"/>
</dbReference>
<name>A7VQ50_9FIRM</name>
<comment type="similarity">
    <text evidence="1">Belongs to the iron-containing alcohol dehydrogenase family.</text>
</comment>
<dbReference type="Gene3D" id="3.40.50.1970">
    <property type="match status" value="1"/>
</dbReference>
<dbReference type="HOGENOM" id="CLU_007207_0_0_9"/>
<dbReference type="Proteomes" id="UP000003490">
    <property type="component" value="Unassembled WGS sequence"/>
</dbReference>
<dbReference type="EMBL" id="ABCB02000014">
    <property type="protein sequence ID" value="EDO62555.1"/>
    <property type="molecule type" value="Genomic_DNA"/>
</dbReference>
<evidence type="ECO:0000259" key="4">
    <source>
        <dbReference type="Pfam" id="PF00465"/>
    </source>
</evidence>
<evidence type="ECO:0000256" key="2">
    <source>
        <dbReference type="ARBA" id="ARBA00023002"/>
    </source>
</evidence>
<dbReference type="EC" id="1.1.1.1" evidence="6"/>
<dbReference type="PANTHER" id="PTHR11496:SF102">
    <property type="entry name" value="ALCOHOL DEHYDROGENASE 4"/>
    <property type="match status" value="1"/>
</dbReference>
<evidence type="ECO:0000256" key="1">
    <source>
        <dbReference type="ARBA" id="ARBA00007358"/>
    </source>
</evidence>
<dbReference type="EMBL" id="NOXF01000007">
    <property type="protein sequence ID" value="PEQ24173.1"/>
    <property type="molecule type" value="Genomic_DNA"/>
</dbReference>
<feature type="domain" description="Alcohol dehydrogenase iron-type/glycerol dehydrogenase GldA" evidence="4">
    <location>
        <begin position="9"/>
        <end position="176"/>
    </location>
</feature>
<protein>
    <submittedName>
        <fullName evidence="6 7">Alcohol dehydrogenase</fullName>
        <ecNumber evidence="6">1.1.1.1</ecNumber>
    </submittedName>
</protein>
<dbReference type="Proteomes" id="UP000220611">
    <property type="component" value="Unassembled WGS sequence"/>
</dbReference>
<evidence type="ECO:0000313" key="7">
    <source>
        <dbReference type="EMBL" id="PEQ24173.1"/>
    </source>
</evidence>
<dbReference type="PROSITE" id="PS00913">
    <property type="entry name" value="ADH_IRON_1"/>
    <property type="match status" value="1"/>
</dbReference>
<dbReference type="AlphaFoldDB" id="A7VQ50"/>
<reference evidence="6 8" key="2">
    <citation type="submission" date="2007-08" db="EMBL/GenBank/DDBJ databases">
        <authorList>
            <person name="Fulton L."/>
            <person name="Clifton S."/>
            <person name="Fulton B."/>
            <person name="Xu J."/>
            <person name="Minx P."/>
            <person name="Pepin K.H."/>
            <person name="Johnson M."/>
            <person name="Thiruvilangam P."/>
            <person name="Bhonagiri V."/>
            <person name="Nash W.E."/>
            <person name="Wang C."/>
            <person name="Mardis E.R."/>
            <person name="Wilson R.K."/>
        </authorList>
    </citation>
    <scope>NUCLEOTIDE SEQUENCE [LARGE SCALE GENOMIC DNA]</scope>
    <source>
        <strain evidence="6 8">DSM 753</strain>
    </source>
</reference>
<dbReference type="GO" id="GO:0004022">
    <property type="term" value="F:alcohol dehydrogenase (NAD+) activity"/>
    <property type="evidence" value="ECO:0007669"/>
    <property type="project" value="UniProtKB-EC"/>
</dbReference>
<dbReference type="GO" id="GO:0046872">
    <property type="term" value="F:metal ion binding"/>
    <property type="evidence" value="ECO:0007669"/>
    <property type="project" value="InterPro"/>
</dbReference>
<organism evidence="6 8">
    <name type="scientific">[Clostridium] leptum DSM 753</name>
    <dbReference type="NCBI Taxonomy" id="428125"/>
    <lineage>
        <taxon>Bacteria</taxon>
        <taxon>Bacillati</taxon>
        <taxon>Bacillota</taxon>
        <taxon>Clostridia</taxon>
        <taxon>Eubacteriales</taxon>
        <taxon>Oscillospiraceae</taxon>
        <taxon>Oscillospiraceae incertae sedis</taxon>
    </lineage>
</organism>
<dbReference type="FunFam" id="3.40.50.1970:FF:000003">
    <property type="entry name" value="Alcohol dehydrogenase, iron-containing"/>
    <property type="match status" value="1"/>
</dbReference>
<dbReference type="eggNOG" id="COG1454">
    <property type="taxonomic scope" value="Bacteria"/>
</dbReference>
<keyword evidence="2 6" id="KW-0560">Oxidoreductase</keyword>
<evidence type="ECO:0000313" key="9">
    <source>
        <dbReference type="Proteomes" id="UP000220611"/>
    </source>
</evidence>
<dbReference type="CDD" id="cd08185">
    <property type="entry name" value="Fe-ADH-like"/>
    <property type="match status" value="1"/>
</dbReference>
<keyword evidence="3" id="KW-0520">NAD</keyword>
<proteinExistence type="inferred from homology"/>
<dbReference type="InterPro" id="IPR056798">
    <property type="entry name" value="ADH_Fe_C"/>
</dbReference>
<dbReference type="InterPro" id="IPR018211">
    <property type="entry name" value="ADH_Fe_CS"/>
</dbReference>